<dbReference type="RefSeq" id="WP_183456296.1">
    <property type="nucleotide sequence ID" value="NZ_CP050296.1"/>
</dbReference>
<name>A0A7G6SVU1_9HYPH</name>
<accession>A0A7G6SVU1</accession>
<evidence type="ECO:0000313" key="2">
    <source>
        <dbReference type="Proteomes" id="UP000515465"/>
    </source>
</evidence>
<evidence type="ECO:0000313" key="1">
    <source>
        <dbReference type="EMBL" id="QND58623.1"/>
    </source>
</evidence>
<reference evidence="2" key="1">
    <citation type="journal article" date="2020" name="Mol. Plant Microbe">
        <title>Rhizobial microsymbionts of the narrowly endemic Oxytropis species growing in Kamchatka are characterized by significant genetic diversity and possess a set of genes that are associated with T3SS and T6SS secretion systems and can affect the development of symbiosis.</title>
        <authorList>
            <person name="Safronova V."/>
            <person name="Guro P."/>
            <person name="Sazanova A."/>
            <person name="Kuznetsova I."/>
            <person name="Belimov A."/>
            <person name="Yakubov V."/>
            <person name="Chirak E."/>
            <person name="Afonin A."/>
            <person name="Gogolev Y."/>
            <person name="Andronov E."/>
            <person name="Tikhonovich I."/>
        </authorList>
    </citation>
    <scope>NUCLEOTIDE SEQUENCE [LARGE SCALE GENOMIC DNA]</scope>
    <source>
        <strain evidence="2">583</strain>
    </source>
</reference>
<protein>
    <submittedName>
        <fullName evidence="1">Uncharacterized protein</fullName>
    </submittedName>
</protein>
<dbReference type="EMBL" id="CP050296">
    <property type="protein sequence ID" value="QND58623.1"/>
    <property type="molecule type" value="Genomic_DNA"/>
</dbReference>
<proteinExistence type="predicted"/>
<dbReference type="Proteomes" id="UP000515465">
    <property type="component" value="Chromosome"/>
</dbReference>
<sequence length="57" mass="6175">MAIMTSDGSILWAIAATIAWLSLGLFATLAGANRLGLCRLRAPHERTARRHRKSAVT</sequence>
<gene>
    <name evidence="1" type="ORF">HB778_20015</name>
</gene>
<organism evidence="1 2">
    <name type="scientific">Mesorhizobium huakuii</name>
    <dbReference type="NCBI Taxonomy" id="28104"/>
    <lineage>
        <taxon>Bacteria</taxon>
        <taxon>Pseudomonadati</taxon>
        <taxon>Pseudomonadota</taxon>
        <taxon>Alphaproteobacteria</taxon>
        <taxon>Hyphomicrobiales</taxon>
        <taxon>Phyllobacteriaceae</taxon>
        <taxon>Mesorhizobium</taxon>
    </lineage>
</organism>
<dbReference type="AlphaFoldDB" id="A0A7G6SVU1"/>